<organism evidence="1 2">
    <name type="scientific">Kribbella italica</name>
    <dbReference type="NCBI Taxonomy" id="1540520"/>
    <lineage>
        <taxon>Bacteria</taxon>
        <taxon>Bacillati</taxon>
        <taxon>Actinomycetota</taxon>
        <taxon>Actinomycetes</taxon>
        <taxon>Propionibacteriales</taxon>
        <taxon>Kribbellaceae</taxon>
        <taxon>Kribbella</taxon>
    </lineage>
</organism>
<reference evidence="1 2" key="1">
    <citation type="submission" date="2020-08" db="EMBL/GenBank/DDBJ databases">
        <title>Sequencing the genomes of 1000 actinobacteria strains.</title>
        <authorList>
            <person name="Klenk H.-P."/>
        </authorList>
    </citation>
    <scope>NUCLEOTIDE SEQUENCE [LARGE SCALE GENOMIC DNA]</scope>
    <source>
        <strain evidence="1 2">DSM 28967</strain>
    </source>
</reference>
<name>A0A7W9MTI1_9ACTN</name>
<accession>A0A7W9MTI1</accession>
<sequence>MRRVEHPRFLAALQEVEESIDSAWRDFCRAEGSTDEQGLAEIVLQDTSEFGWRVVDGALKQLTCSECGEGLGAGPTGCSKCQLANGFRFAAREVDRPKVPPGNEHAIRVSSAVARTRHRYSPRARAGYEILLPDLLAGVLPTTPEAQRIKAQINQLTDDELERVVTVNDLSGVT</sequence>
<gene>
    <name evidence="1" type="ORF">HDA39_002443</name>
</gene>
<dbReference type="AlphaFoldDB" id="A0A7W9MTI1"/>
<evidence type="ECO:0000313" key="1">
    <source>
        <dbReference type="EMBL" id="MBB5835709.1"/>
    </source>
</evidence>
<keyword evidence="2" id="KW-1185">Reference proteome</keyword>
<dbReference type="EMBL" id="JACHMY010000001">
    <property type="protein sequence ID" value="MBB5835709.1"/>
    <property type="molecule type" value="Genomic_DNA"/>
</dbReference>
<comment type="caution">
    <text evidence="1">The sequence shown here is derived from an EMBL/GenBank/DDBJ whole genome shotgun (WGS) entry which is preliminary data.</text>
</comment>
<evidence type="ECO:0000313" key="2">
    <source>
        <dbReference type="Proteomes" id="UP000549971"/>
    </source>
</evidence>
<protein>
    <submittedName>
        <fullName evidence="1">Uncharacterized protein</fullName>
    </submittedName>
</protein>
<dbReference type="Proteomes" id="UP000549971">
    <property type="component" value="Unassembled WGS sequence"/>
</dbReference>
<proteinExistence type="predicted"/>
<dbReference type="RefSeq" id="WP_184795322.1">
    <property type="nucleotide sequence ID" value="NZ_JACHMY010000001.1"/>
</dbReference>